<evidence type="ECO:0000313" key="1">
    <source>
        <dbReference type="EMBL" id="KAI6085980.1"/>
    </source>
</evidence>
<protein>
    <submittedName>
        <fullName evidence="1">Uncharacterized protein</fullName>
    </submittedName>
</protein>
<comment type="caution">
    <text evidence="1">The sequence shown here is derived from an EMBL/GenBank/DDBJ whole genome shotgun (WGS) entry which is preliminary data.</text>
</comment>
<sequence>MGRAKQDVGDEQRHRPHERDRDAAESLARHAPGEHGGELGQGPAERSAHLLPDPRQLRQRHVPAHPRRGPEHESNLGDRRYQALPGSQLAAMWQRCLTQSCGGYWLVAYQATSHDVNVVNTSTYDAEAVVQQQGLADNSSLAMAPQLSLDGTGVGRALLISESIGSGTNGTMQESIYGGSTGQWTVRDGSMIYNLPAPPSVTGLNNFQQTLFLALLPNGTVTAMWYNDEFIAIPSVRFSDGPTADVHFTAIAVNEDAMFYGISDDAILEYDPTGRIRPATGFPPRCTRKVLPSRRSGR</sequence>
<organism evidence="1 2">
    <name type="scientific">Hypoxylon rubiginosum</name>
    <dbReference type="NCBI Taxonomy" id="110542"/>
    <lineage>
        <taxon>Eukaryota</taxon>
        <taxon>Fungi</taxon>
        <taxon>Dikarya</taxon>
        <taxon>Ascomycota</taxon>
        <taxon>Pezizomycotina</taxon>
        <taxon>Sordariomycetes</taxon>
        <taxon>Xylariomycetidae</taxon>
        <taxon>Xylariales</taxon>
        <taxon>Hypoxylaceae</taxon>
        <taxon>Hypoxylon</taxon>
    </lineage>
</organism>
<reference evidence="1 2" key="1">
    <citation type="journal article" date="2022" name="New Phytol.">
        <title>Ecological generalism drives hyperdiversity of secondary metabolite gene clusters in xylarialean endophytes.</title>
        <authorList>
            <person name="Franco M.E.E."/>
            <person name="Wisecaver J.H."/>
            <person name="Arnold A.E."/>
            <person name="Ju Y.M."/>
            <person name="Slot J.C."/>
            <person name="Ahrendt S."/>
            <person name="Moore L.P."/>
            <person name="Eastman K.E."/>
            <person name="Scott K."/>
            <person name="Konkel Z."/>
            <person name="Mondo S.J."/>
            <person name="Kuo A."/>
            <person name="Hayes R.D."/>
            <person name="Haridas S."/>
            <person name="Andreopoulos B."/>
            <person name="Riley R."/>
            <person name="LaButti K."/>
            <person name="Pangilinan J."/>
            <person name="Lipzen A."/>
            <person name="Amirebrahimi M."/>
            <person name="Yan J."/>
            <person name="Adam C."/>
            <person name="Keymanesh K."/>
            <person name="Ng V."/>
            <person name="Louie K."/>
            <person name="Northen T."/>
            <person name="Drula E."/>
            <person name="Henrissat B."/>
            <person name="Hsieh H.M."/>
            <person name="Youens-Clark K."/>
            <person name="Lutzoni F."/>
            <person name="Miadlikowska J."/>
            <person name="Eastwood D.C."/>
            <person name="Hamelin R.C."/>
            <person name="Grigoriev I.V."/>
            <person name="U'Ren J.M."/>
        </authorList>
    </citation>
    <scope>NUCLEOTIDE SEQUENCE [LARGE SCALE GENOMIC DNA]</scope>
    <source>
        <strain evidence="1 2">ER1909</strain>
    </source>
</reference>
<keyword evidence="2" id="KW-1185">Reference proteome</keyword>
<dbReference type="Proteomes" id="UP001497680">
    <property type="component" value="Unassembled WGS sequence"/>
</dbReference>
<evidence type="ECO:0000313" key="2">
    <source>
        <dbReference type="Proteomes" id="UP001497680"/>
    </source>
</evidence>
<name>A0ACC0CZU1_9PEZI</name>
<proteinExistence type="predicted"/>
<gene>
    <name evidence="1" type="ORF">F4821DRAFT_142391</name>
</gene>
<accession>A0ACC0CZU1</accession>
<dbReference type="EMBL" id="MU394320">
    <property type="protein sequence ID" value="KAI6085980.1"/>
    <property type="molecule type" value="Genomic_DNA"/>
</dbReference>